<protein>
    <submittedName>
        <fullName evidence="3">Uncharacterized protein</fullName>
    </submittedName>
</protein>
<dbReference type="Proteomes" id="UP000596742">
    <property type="component" value="Unassembled WGS sequence"/>
</dbReference>
<feature type="region of interest" description="Disordered" evidence="1">
    <location>
        <begin position="78"/>
        <end position="99"/>
    </location>
</feature>
<organism evidence="3 4">
    <name type="scientific">Mytilus galloprovincialis</name>
    <name type="common">Mediterranean mussel</name>
    <dbReference type="NCBI Taxonomy" id="29158"/>
    <lineage>
        <taxon>Eukaryota</taxon>
        <taxon>Metazoa</taxon>
        <taxon>Spiralia</taxon>
        <taxon>Lophotrochozoa</taxon>
        <taxon>Mollusca</taxon>
        <taxon>Bivalvia</taxon>
        <taxon>Autobranchia</taxon>
        <taxon>Pteriomorphia</taxon>
        <taxon>Mytilida</taxon>
        <taxon>Mytiloidea</taxon>
        <taxon>Mytilidae</taxon>
        <taxon>Mytilinae</taxon>
        <taxon>Mytilus</taxon>
    </lineage>
</organism>
<evidence type="ECO:0000313" key="3">
    <source>
        <dbReference type="EMBL" id="VDI42310.1"/>
    </source>
</evidence>
<evidence type="ECO:0000313" key="4">
    <source>
        <dbReference type="Proteomes" id="UP000596742"/>
    </source>
</evidence>
<sequence>VSNDENVYEYVYAFGSAAVFGMILHGFYYKIKCYKSQNIIISHDPETNHTSEVNEIENVYDEIDELALDDLNQQPYRFSSSIEDDSSNSSGTTKSCTSNNEGYLNPYQPIIHNTDSHTYSVTSAAVSSTDEKIDDQICKEMCNQIYVNVKQDKNTQKCLNNTASQSRNNSDIPIDTNLVTIDLDRYENTRIF</sequence>
<feature type="non-terminal residue" evidence="3">
    <location>
        <position position="1"/>
    </location>
</feature>
<accession>A0A8B6F1N7</accession>
<evidence type="ECO:0000256" key="2">
    <source>
        <dbReference type="SAM" id="Phobius"/>
    </source>
</evidence>
<keyword evidence="4" id="KW-1185">Reference proteome</keyword>
<reference evidence="3" key="1">
    <citation type="submission" date="2018-11" db="EMBL/GenBank/DDBJ databases">
        <authorList>
            <person name="Alioto T."/>
            <person name="Alioto T."/>
        </authorList>
    </citation>
    <scope>NUCLEOTIDE SEQUENCE</scope>
</reference>
<dbReference type="EMBL" id="UYJE01005998">
    <property type="protein sequence ID" value="VDI42310.1"/>
    <property type="molecule type" value="Genomic_DNA"/>
</dbReference>
<feature type="transmembrane region" description="Helical" evidence="2">
    <location>
        <begin position="12"/>
        <end position="29"/>
    </location>
</feature>
<dbReference type="OrthoDB" id="6190394at2759"/>
<keyword evidence="2" id="KW-0812">Transmembrane</keyword>
<name>A0A8B6F1N7_MYTGA</name>
<dbReference type="AlphaFoldDB" id="A0A8B6F1N7"/>
<comment type="caution">
    <text evidence="3">The sequence shown here is derived from an EMBL/GenBank/DDBJ whole genome shotgun (WGS) entry which is preliminary data.</text>
</comment>
<keyword evidence="2" id="KW-1133">Transmembrane helix</keyword>
<keyword evidence="2" id="KW-0472">Membrane</keyword>
<gene>
    <name evidence="3" type="ORF">MGAL_10B082810</name>
</gene>
<evidence type="ECO:0000256" key="1">
    <source>
        <dbReference type="SAM" id="MobiDB-lite"/>
    </source>
</evidence>
<proteinExistence type="predicted"/>